<keyword evidence="2" id="KW-1185">Reference proteome</keyword>
<dbReference type="KEGG" id="kma:B9H00_06500"/>
<dbReference type="Proteomes" id="UP000194457">
    <property type="component" value="Chromosome"/>
</dbReference>
<gene>
    <name evidence="1" type="ORF">B9H00_06500</name>
</gene>
<dbReference type="RefSeq" id="WP_086899973.1">
    <property type="nucleotide sequence ID" value="NZ_CP021358.1"/>
</dbReference>
<sequence>MVSVEGLPVLPAGEVEGYRLIPSKFPPIALFDDVASIDEFEVLHELQALTNPRLQAEIGNLALIDTDEIPFGIRGCSYATAPFTHVNLTGSRFSRGRFGVLYIADEMATAIAEVSHHQTAYWRKVPELGYERFVLRGLHCRFDQSGMADALMLASTHAIYAPDDYTASRALGDEIHAHGLPGLRYRSARSPGNLCWGLMTPRPVRDIVQTEHYEMVWNGAITHINRISAV</sequence>
<protein>
    <submittedName>
        <fullName evidence="1">Uncharacterized protein</fullName>
    </submittedName>
</protein>
<dbReference type="EMBL" id="CP021358">
    <property type="protein sequence ID" value="ART62742.1"/>
    <property type="molecule type" value="Genomic_DNA"/>
</dbReference>
<dbReference type="Pfam" id="PF08808">
    <property type="entry name" value="RES"/>
    <property type="match status" value="1"/>
</dbReference>
<reference evidence="1 2" key="1">
    <citation type="submission" date="2017-05" db="EMBL/GenBank/DDBJ databases">
        <authorList>
            <person name="Song R."/>
            <person name="Chenine A.L."/>
            <person name="Ruprecht R.M."/>
        </authorList>
    </citation>
    <scope>NUCLEOTIDE SEQUENCE [LARGE SCALE GENOMIC DNA]</scope>
    <source>
        <strain evidence="1">SW32</strain>
    </source>
</reference>
<evidence type="ECO:0000313" key="2">
    <source>
        <dbReference type="Proteomes" id="UP000194457"/>
    </source>
</evidence>
<proteinExistence type="predicted"/>
<organism evidence="1 2">
    <name type="scientific">Kushneria marisflavi</name>
    <dbReference type="NCBI Taxonomy" id="157779"/>
    <lineage>
        <taxon>Bacteria</taxon>
        <taxon>Pseudomonadati</taxon>
        <taxon>Pseudomonadota</taxon>
        <taxon>Gammaproteobacteria</taxon>
        <taxon>Oceanospirillales</taxon>
        <taxon>Halomonadaceae</taxon>
        <taxon>Kushneria</taxon>
    </lineage>
</organism>
<dbReference type="SMART" id="SM00953">
    <property type="entry name" value="RES"/>
    <property type="match status" value="1"/>
</dbReference>
<dbReference type="AlphaFoldDB" id="A0A240UNX4"/>
<dbReference type="OrthoDB" id="9795903at2"/>
<dbReference type="InterPro" id="IPR014914">
    <property type="entry name" value="RES_dom"/>
</dbReference>
<evidence type="ECO:0000313" key="1">
    <source>
        <dbReference type="EMBL" id="ART62742.1"/>
    </source>
</evidence>
<accession>A0A240UNX4</accession>
<name>A0A240UNX4_9GAMM</name>